<comment type="caution">
    <text evidence="1">The sequence shown here is derived from an EMBL/GenBank/DDBJ whole genome shotgun (WGS) entry which is preliminary data.</text>
</comment>
<reference evidence="1 2" key="1">
    <citation type="submission" date="2020-12" db="EMBL/GenBank/DDBJ databases">
        <title>Draft genome sequence of the commensal strain Corynebacterium tuberculostearicum MFP09/CIP 102622 isolated from human skin.</title>
        <authorList>
            <person name="Boukerb A.M."/>
            <person name="Janvier X."/>
            <person name="Feuilloley M.G.J."/>
            <person name="Groboillot A."/>
        </authorList>
    </citation>
    <scope>NUCLEOTIDE SEQUENCE [LARGE SCALE GENOMIC DNA]</scope>
    <source>
        <strain evidence="1 2">CIP 102622</strain>
    </source>
</reference>
<protein>
    <recommendedName>
        <fullName evidence="3">Transcriptional regulator, AbiEi antitoxin, Type IV TA system</fullName>
    </recommendedName>
</protein>
<evidence type="ECO:0008006" key="3">
    <source>
        <dbReference type="Google" id="ProtNLM"/>
    </source>
</evidence>
<dbReference type="EMBL" id="JAEHFL010000018">
    <property type="protein sequence ID" value="MBK3428984.1"/>
    <property type="molecule type" value="Genomic_DNA"/>
</dbReference>
<proteinExistence type="predicted"/>
<sequence>MWTRNELLDLGLTDYQIRSRISGGTLLRLRRNCYIAAEASAKDKVAAVAQLYPDAVFSGTAALAAYGLCEVRLPAVIRVDKNCRIRADDVVYTVRSRPVPANRVKGVRMALPAQAVADALSFERCSEWLLKEALAQAYRGLNGRGRFAADLELVISKKRDAVRELAEQAPVGTASKWEQRMYHEMRRVGLKPVPNFRLGPYTWDLGFEAGTTVVDLDSLYYHAPENNHREFLIGTWKTNHAVQHGWAPLKFTDECTDYHLKLVVETVQETVAHRRSVRGLKSRPQKVRRALATPAWRFHQSLL</sequence>
<name>A0A8I1HT07_9CORY</name>
<keyword evidence="2" id="KW-1185">Reference proteome</keyword>
<dbReference type="Proteomes" id="UP000603369">
    <property type="component" value="Unassembled WGS sequence"/>
</dbReference>
<evidence type="ECO:0000313" key="2">
    <source>
        <dbReference type="Proteomes" id="UP000603369"/>
    </source>
</evidence>
<organism evidence="1 2">
    <name type="scientific">Corynebacterium tuberculostearicum</name>
    <dbReference type="NCBI Taxonomy" id="38304"/>
    <lineage>
        <taxon>Bacteria</taxon>
        <taxon>Bacillati</taxon>
        <taxon>Actinomycetota</taxon>
        <taxon>Actinomycetes</taxon>
        <taxon>Mycobacteriales</taxon>
        <taxon>Corynebacteriaceae</taxon>
        <taxon>Corynebacterium</taxon>
    </lineage>
</organism>
<gene>
    <name evidence="1" type="ORF">JDP02_10765</name>
</gene>
<evidence type="ECO:0000313" key="1">
    <source>
        <dbReference type="EMBL" id="MBK3428984.1"/>
    </source>
</evidence>
<accession>A0A8I1HT07</accession>
<dbReference type="AlphaFoldDB" id="A0A8I1HT07"/>